<gene>
    <name evidence="1" type="ORF">J2Z34_002284</name>
</gene>
<dbReference type="EMBL" id="JAGGKC010000019">
    <property type="protein sequence ID" value="MBP1919788.1"/>
    <property type="molecule type" value="Genomic_DNA"/>
</dbReference>
<protein>
    <submittedName>
        <fullName evidence="1">Uncharacterized protein</fullName>
    </submittedName>
</protein>
<name>A0ABS4G5F8_9CLOT</name>
<evidence type="ECO:0000313" key="1">
    <source>
        <dbReference type="EMBL" id="MBP1919788.1"/>
    </source>
</evidence>
<comment type="caution">
    <text evidence="1">The sequence shown here is derived from an EMBL/GenBank/DDBJ whole genome shotgun (WGS) entry which is preliminary data.</text>
</comment>
<accession>A0ABS4G5F8</accession>
<organism evidence="1 2">
    <name type="scientific">Youngiibacter multivorans</name>
    <dbReference type="NCBI Taxonomy" id="937251"/>
    <lineage>
        <taxon>Bacteria</taxon>
        <taxon>Bacillati</taxon>
        <taxon>Bacillota</taxon>
        <taxon>Clostridia</taxon>
        <taxon>Eubacteriales</taxon>
        <taxon>Clostridiaceae</taxon>
        <taxon>Youngiibacter</taxon>
    </lineage>
</organism>
<proteinExistence type="predicted"/>
<dbReference type="RefSeq" id="WP_209459979.1">
    <property type="nucleotide sequence ID" value="NZ_JAGGKC010000019.1"/>
</dbReference>
<reference evidence="1 2" key="1">
    <citation type="submission" date="2021-03" db="EMBL/GenBank/DDBJ databases">
        <title>Genomic Encyclopedia of Type Strains, Phase IV (KMG-IV): sequencing the most valuable type-strain genomes for metagenomic binning, comparative biology and taxonomic classification.</title>
        <authorList>
            <person name="Goeker M."/>
        </authorList>
    </citation>
    <scope>NUCLEOTIDE SEQUENCE [LARGE SCALE GENOMIC DNA]</scope>
    <source>
        <strain evidence="1 2">DSM 6139</strain>
    </source>
</reference>
<evidence type="ECO:0000313" key="2">
    <source>
        <dbReference type="Proteomes" id="UP001519271"/>
    </source>
</evidence>
<sequence length="149" mass="17305">MDNKGVHFGAKEELIRVIFSPINLNLRKEVGKSLIEVHEDGNLFVSFITGEGSIRVKLNEKRMVIYEWTVDISLDLTRYILKRFCLFLRRNDIGVLRILDTAEVRPLVTYIRNELKDVMFESMGEVCYLELRVLDYLKNESGSIYGEGI</sequence>
<keyword evidence="2" id="KW-1185">Reference proteome</keyword>
<dbReference type="Proteomes" id="UP001519271">
    <property type="component" value="Unassembled WGS sequence"/>
</dbReference>